<comment type="similarity">
    <text evidence="4">Belongs to the TRAFAC class translation factor GTPase superfamily. Classic translation factor GTPase family. BipA subfamily.</text>
</comment>
<dbReference type="CDD" id="cd01891">
    <property type="entry name" value="TypA_BipA"/>
    <property type="match status" value="1"/>
</dbReference>
<evidence type="ECO:0000256" key="3">
    <source>
        <dbReference type="ARBA" id="ARBA00048548"/>
    </source>
</evidence>
<keyword evidence="4" id="KW-0694">RNA-binding</keyword>
<dbReference type="GO" id="GO:0005829">
    <property type="term" value="C:cytosol"/>
    <property type="evidence" value="ECO:0007669"/>
    <property type="project" value="TreeGrafter"/>
</dbReference>
<dbReference type="GO" id="GO:0010467">
    <property type="term" value="P:gene expression"/>
    <property type="evidence" value="ECO:0007669"/>
    <property type="project" value="UniProtKB-ARBA"/>
</dbReference>
<comment type="subcellular location">
    <subcellularLocation>
        <location evidence="4">Cytoplasm</location>
    </subcellularLocation>
    <text evidence="4">Binds to ribosomes.</text>
</comment>
<dbReference type="SMART" id="SM00838">
    <property type="entry name" value="EFG_C"/>
    <property type="match status" value="1"/>
</dbReference>
<feature type="binding site" evidence="4">
    <location>
        <begin position="17"/>
        <end position="22"/>
    </location>
    <ligand>
        <name>GTP</name>
        <dbReference type="ChEBI" id="CHEBI:37565"/>
    </ligand>
</feature>
<comment type="caution">
    <text evidence="4">Lacks conserved residue(s) required for the propagation of feature annotation.</text>
</comment>
<reference evidence="7" key="1">
    <citation type="submission" date="2016-06" db="EMBL/GenBank/DDBJ databases">
        <authorList>
            <person name="Nascimento L."/>
            <person name="Pereira R.V."/>
            <person name="Martins L.F."/>
            <person name="Quaggio R.B."/>
            <person name="Silva A.M."/>
            <person name="Setubal J.C."/>
        </authorList>
    </citation>
    <scope>NUCLEOTIDE SEQUENCE [LARGE SCALE GENOMIC DNA]</scope>
</reference>
<dbReference type="InterPro" id="IPR047042">
    <property type="entry name" value="BipA_II"/>
</dbReference>
<dbReference type="PROSITE" id="PS51722">
    <property type="entry name" value="G_TR_2"/>
    <property type="match status" value="1"/>
</dbReference>
<dbReference type="AlphaFoldDB" id="A0A1Y3PNP4"/>
<accession>A0A1Y3PNP4</accession>
<dbReference type="InterPro" id="IPR035647">
    <property type="entry name" value="EFG_III/V"/>
</dbReference>
<dbReference type="InterPro" id="IPR004161">
    <property type="entry name" value="EFTu-like_2"/>
</dbReference>
<dbReference type="HAMAP" id="MF_00849">
    <property type="entry name" value="BipA"/>
    <property type="match status" value="1"/>
</dbReference>
<dbReference type="PANTHER" id="PTHR42908:SF8">
    <property type="entry name" value="TR-TYPE G DOMAIN-CONTAINING PROTEIN"/>
    <property type="match status" value="1"/>
</dbReference>
<dbReference type="InterPro" id="IPR048876">
    <property type="entry name" value="BipA_C"/>
</dbReference>
<keyword evidence="4" id="KW-0963">Cytoplasm</keyword>
<dbReference type="GO" id="GO:0000027">
    <property type="term" value="P:ribosomal large subunit assembly"/>
    <property type="evidence" value="ECO:0007669"/>
    <property type="project" value="UniProtKB-UniRule"/>
</dbReference>
<comment type="subunit">
    <text evidence="4">Monomer.</text>
</comment>
<dbReference type="FunFam" id="2.40.30.10:FF:000016">
    <property type="entry name" value="GTP-binding protein TypA"/>
    <property type="match status" value="1"/>
</dbReference>
<dbReference type="NCBIfam" id="TIGR01394">
    <property type="entry name" value="TypA_BipA"/>
    <property type="match status" value="1"/>
</dbReference>
<dbReference type="CDD" id="cd03710">
    <property type="entry name" value="BipA_TypA_C"/>
    <property type="match status" value="1"/>
</dbReference>
<dbReference type="InterPro" id="IPR047043">
    <property type="entry name" value="BipA_III"/>
</dbReference>
<dbReference type="CDD" id="cd16263">
    <property type="entry name" value="BipA_III"/>
    <property type="match status" value="1"/>
</dbReference>
<evidence type="ECO:0000256" key="1">
    <source>
        <dbReference type="ARBA" id="ARBA00022741"/>
    </source>
</evidence>
<dbReference type="FunFam" id="3.30.70.870:FF:000003">
    <property type="entry name" value="GTP-binding protein TypA"/>
    <property type="match status" value="1"/>
</dbReference>
<dbReference type="Proteomes" id="UP000196475">
    <property type="component" value="Unassembled WGS sequence"/>
</dbReference>
<dbReference type="PANTHER" id="PTHR42908">
    <property type="entry name" value="TRANSLATION ELONGATION FACTOR-RELATED"/>
    <property type="match status" value="1"/>
</dbReference>
<dbReference type="GO" id="GO:0005525">
    <property type="term" value="F:GTP binding"/>
    <property type="evidence" value="ECO:0007669"/>
    <property type="project" value="UniProtKB-UniRule"/>
</dbReference>
<dbReference type="Pfam" id="PF00679">
    <property type="entry name" value="EFG_C"/>
    <property type="match status" value="1"/>
</dbReference>
<evidence type="ECO:0000256" key="4">
    <source>
        <dbReference type="HAMAP-Rule" id="MF_00849"/>
    </source>
</evidence>
<dbReference type="CDD" id="cd03691">
    <property type="entry name" value="BipA_TypA_II"/>
    <property type="match status" value="1"/>
</dbReference>
<evidence type="ECO:0000259" key="5">
    <source>
        <dbReference type="PROSITE" id="PS51722"/>
    </source>
</evidence>
<dbReference type="Pfam" id="PF03144">
    <property type="entry name" value="GTP_EFTU_D2"/>
    <property type="match status" value="1"/>
</dbReference>
<proteinExistence type="inferred from homology"/>
<sequence>MSLQAYLRNVAIIAHVDHGKTTLVDQMLKQAGVFRDPSLVEERVMDSDVLERERGITILAKTTAIPYGQYTIQIVDTPGHADFGGEVERIMKMVDGVLLVVDAFEGCMPQTRFVLRRALEEKKIPIVVINKMDRPNARPAEVLDEVLDLFIDLGADETQLDFPVVYASALKGQASTSPEQMGEDLRALFDAIITHIPAPEGDGEAPLQLQVSLLDYNDYLGRLVIGRIARGQIRIGQPVVLLRRDGSKEPFRVTKLYGFRGLERVEITAAGVGEMVAVAGLDDVEVGETITDAECPEALPLPRVEEPTLQMAFLVNDSPFAEREGKHVTSRKLKERLLAETKVDVALRVEETDHPDVFLVSGRGELHLSILIEKMRREGYELQVSKPAVIFREEDGQLLEPFESLWIEVPEEYAGAVIESLGARKAEMRNMSQQDGLVRMEFLIPSRGLIGYRSQFLTLTRGYGILHHSFDSYRPAVEGEVRGRRNGALIAHSTGVATVYGIESAEQRGVMFITPGTEVYEGMIVGEHAREQDLVVNVCKEKHATNIRSSTKEETVKLKAPRLLSLEEALQFLNDDEYCEITPVSIRLRKKHLTRSAREKADKLRRKG</sequence>
<dbReference type="InterPro" id="IPR042116">
    <property type="entry name" value="TypA/BipA_C"/>
</dbReference>
<dbReference type="InterPro" id="IPR009000">
    <property type="entry name" value="Transl_B-barrel_sf"/>
</dbReference>
<dbReference type="Gene3D" id="3.30.70.870">
    <property type="entry name" value="Elongation Factor G (Translational Gtpase), domain 3"/>
    <property type="match status" value="1"/>
</dbReference>
<dbReference type="Pfam" id="PF21018">
    <property type="entry name" value="BipA_C"/>
    <property type="match status" value="1"/>
</dbReference>
<dbReference type="InterPro" id="IPR031157">
    <property type="entry name" value="G_TR_CS"/>
</dbReference>
<dbReference type="EMBL" id="LZRT01000070">
    <property type="protein sequence ID" value="OUM87777.1"/>
    <property type="molecule type" value="Genomic_DNA"/>
</dbReference>
<dbReference type="SUPFAM" id="SSF54980">
    <property type="entry name" value="EF-G C-terminal domain-like"/>
    <property type="match status" value="2"/>
</dbReference>
<keyword evidence="1 4" id="KW-0547">Nucleotide-binding</keyword>
<dbReference type="Gene3D" id="2.40.50.250">
    <property type="entry name" value="bipa protein"/>
    <property type="match status" value="1"/>
</dbReference>
<dbReference type="GO" id="GO:0019843">
    <property type="term" value="F:rRNA binding"/>
    <property type="evidence" value="ECO:0007669"/>
    <property type="project" value="UniProtKB-KW"/>
</dbReference>
<dbReference type="InterPro" id="IPR047041">
    <property type="entry name" value="BipA_GTP-bd_dom"/>
</dbReference>
<dbReference type="FunFam" id="3.30.70.240:FF:000002">
    <property type="entry name" value="GTP-binding protein TypA"/>
    <property type="match status" value="1"/>
</dbReference>
<dbReference type="InterPro" id="IPR000795">
    <property type="entry name" value="T_Tr_GTP-bd_dom"/>
</dbReference>
<evidence type="ECO:0000256" key="2">
    <source>
        <dbReference type="ARBA" id="ARBA00023134"/>
    </source>
</evidence>
<dbReference type="FunFam" id="3.40.50.300:FF:000055">
    <property type="entry name" value="GTP-binding protein TypA"/>
    <property type="match status" value="1"/>
</dbReference>
<gene>
    <name evidence="4" type="primary">bipA</name>
    <name evidence="6" type="ORF">BAA01_13315</name>
</gene>
<organism evidence="6 7">
    <name type="scientific">Bacillus thermozeamaize</name>
    <dbReference type="NCBI Taxonomy" id="230954"/>
    <lineage>
        <taxon>Bacteria</taxon>
        <taxon>Bacillati</taxon>
        <taxon>Bacillota</taxon>
        <taxon>Bacilli</taxon>
        <taxon>Bacillales</taxon>
        <taxon>Bacillaceae</taxon>
        <taxon>Bacillus</taxon>
    </lineage>
</organism>
<dbReference type="InterPro" id="IPR000640">
    <property type="entry name" value="EFG_V-like"/>
</dbReference>
<dbReference type="GO" id="GO:0009409">
    <property type="term" value="P:response to cold"/>
    <property type="evidence" value="ECO:0007669"/>
    <property type="project" value="UniProtKB-ARBA"/>
</dbReference>
<dbReference type="PROSITE" id="PS00301">
    <property type="entry name" value="G_TR_1"/>
    <property type="match status" value="1"/>
</dbReference>
<protein>
    <recommendedName>
        <fullName evidence="4">Large ribosomal subunit assembly factor BipA</fullName>
        <ecNumber evidence="4">3.6.5.-</ecNumber>
    </recommendedName>
    <alternativeName>
        <fullName evidence="4">GTP-binding protein BipA</fullName>
    </alternativeName>
</protein>
<keyword evidence="4" id="KW-0690">Ribosome biogenesis</keyword>
<dbReference type="InterPro" id="IPR035651">
    <property type="entry name" value="BipA_V"/>
</dbReference>
<evidence type="ECO:0000313" key="6">
    <source>
        <dbReference type="EMBL" id="OUM87777.1"/>
    </source>
</evidence>
<dbReference type="GO" id="GO:0043022">
    <property type="term" value="F:ribosome binding"/>
    <property type="evidence" value="ECO:0007669"/>
    <property type="project" value="UniProtKB-UniRule"/>
</dbReference>
<feature type="domain" description="Tr-type G" evidence="5">
    <location>
        <begin position="5"/>
        <end position="200"/>
    </location>
</feature>
<dbReference type="PRINTS" id="PR00315">
    <property type="entry name" value="ELONGATNFCT"/>
</dbReference>
<dbReference type="GO" id="GO:0003924">
    <property type="term" value="F:GTPase activity"/>
    <property type="evidence" value="ECO:0007669"/>
    <property type="project" value="UniProtKB-UniRule"/>
</dbReference>
<dbReference type="GO" id="GO:0000049">
    <property type="term" value="F:tRNA binding"/>
    <property type="evidence" value="ECO:0007669"/>
    <property type="project" value="UniProtKB-KW"/>
</dbReference>
<dbReference type="Pfam" id="PF00009">
    <property type="entry name" value="GTP_EFTU"/>
    <property type="match status" value="1"/>
</dbReference>
<dbReference type="FunFam" id="2.40.50.250:FF:000001">
    <property type="entry name" value="GTP-binding protein TypA"/>
    <property type="match status" value="1"/>
</dbReference>
<dbReference type="SUPFAM" id="SSF52540">
    <property type="entry name" value="P-loop containing nucleoside triphosphate hydrolases"/>
    <property type="match status" value="1"/>
</dbReference>
<keyword evidence="4" id="KW-0699">rRNA-binding</keyword>
<dbReference type="Gene3D" id="3.30.70.240">
    <property type="match status" value="1"/>
</dbReference>
<evidence type="ECO:0000313" key="7">
    <source>
        <dbReference type="Proteomes" id="UP000196475"/>
    </source>
</evidence>
<dbReference type="EC" id="3.6.5.-" evidence="4"/>
<keyword evidence="4" id="KW-0820">tRNA-binding</keyword>
<comment type="caution">
    <text evidence="6">The sequence shown here is derived from an EMBL/GenBank/DDBJ whole genome shotgun (WGS) entry which is preliminary data.</text>
</comment>
<comment type="catalytic activity">
    <reaction evidence="3 4">
        <text>GTP + H2O = GDP + phosphate + H(+)</text>
        <dbReference type="Rhea" id="RHEA:19669"/>
        <dbReference type="ChEBI" id="CHEBI:15377"/>
        <dbReference type="ChEBI" id="CHEBI:15378"/>
        <dbReference type="ChEBI" id="CHEBI:37565"/>
        <dbReference type="ChEBI" id="CHEBI:43474"/>
        <dbReference type="ChEBI" id="CHEBI:58189"/>
    </reaction>
</comment>
<keyword evidence="4" id="KW-0378">Hydrolase</keyword>
<dbReference type="InterPro" id="IPR006298">
    <property type="entry name" value="BipA"/>
</dbReference>
<dbReference type="NCBIfam" id="TIGR00231">
    <property type="entry name" value="small_GTP"/>
    <property type="match status" value="1"/>
</dbReference>
<name>A0A1Y3PNP4_9BACI</name>
<dbReference type="InterPro" id="IPR027417">
    <property type="entry name" value="P-loop_NTPase"/>
</dbReference>
<dbReference type="SUPFAM" id="SSF50447">
    <property type="entry name" value="Translation proteins"/>
    <property type="match status" value="1"/>
</dbReference>
<dbReference type="Gene3D" id="2.40.30.10">
    <property type="entry name" value="Translation factors"/>
    <property type="match status" value="1"/>
</dbReference>
<comment type="function">
    <text evidence="4">A 50S ribosomal subunit assembly protein with GTPase activity, required for 50S subunit assembly at low temperatures, may also play a role in translation. Binds GTP and analogs. Binds the 70S ribosome between the 30S and 50S subunits, in a similar position as ribosome-bound EF-G; it contacts a number of ribosomal proteins, both rRNAs and the A-site tRNA.</text>
</comment>
<dbReference type="Gene3D" id="3.40.50.300">
    <property type="entry name" value="P-loop containing nucleotide triphosphate hydrolases"/>
    <property type="match status" value="1"/>
</dbReference>
<dbReference type="InterPro" id="IPR005225">
    <property type="entry name" value="Small_GTP-bd"/>
</dbReference>
<dbReference type="GO" id="GO:1990904">
    <property type="term" value="C:ribonucleoprotein complex"/>
    <property type="evidence" value="ECO:0007669"/>
    <property type="project" value="TreeGrafter"/>
</dbReference>
<keyword evidence="2 4" id="KW-0342">GTP-binding</keyword>